<feature type="transmembrane region" description="Helical" evidence="7">
    <location>
        <begin position="254"/>
        <end position="275"/>
    </location>
</feature>
<evidence type="ECO:0000313" key="9">
    <source>
        <dbReference type="EMBL" id="OSS46999.1"/>
    </source>
</evidence>
<feature type="transmembrane region" description="Helical" evidence="7">
    <location>
        <begin position="216"/>
        <end position="234"/>
    </location>
</feature>
<accession>A0A1Y2LTU1</accession>
<dbReference type="AlphaFoldDB" id="A0A1Y2LTU1"/>
<sequence length="371" mass="41154">MMLTESPSWFVLSQNATANLGLTALLPALILTTFALLVVLLRWYSKIHLRPGTWHFEDILFTFALLLSVGMTAVIGAEYRVDMAPTNDIRSPLPNLPYMLKLVFAQCLIYQIAINVVKTAFMHQYLRLFSHLRYLRYYCFGLLVLIFGAMVWAVFGLVFLCSPVQAYWNVKVVGRCMDAEDHFWSTSIIGIVIDWAIWILPMPVIRSLKLPRRQKWGLWGVFGLGCLACVVSVLRLALVNKAVHEGKATRSGTYAVVLSSVELNVAIICASLAVLKPLYAKWIPAMVSEHPLSASEDTQMLRRLTGLAVLNGDSLEEDKTAQPHAHGRRDTAVAGLSCSGGLNSQGSEIPARSERSRGPVQSTSKHESSHV</sequence>
<proteinExistence type="inferred from homology"/>
<feature type="transmembrane region" description="Helical" evidence="7">
    <location>
        <begin position="20"/>
        <end position="44"/>
    </location>
</feature>
<dbReference type="STRING" id="105696.A0A1Y2LTU1"/>
<feature type="transmembrane region" description="Helical" evidence="7">
    <location>
        <begin position="183"/>
        <end position="204"/>
    </location>
</feature>
<dbReference type="InParanoid" id="A0A1Y2LTU1"/>
<organism evidence="9 10">
    <name type="scientific">Epicoccum nigrum</name>
    <name type="common">Soil fungus</name>
    <name type="synonym">Epicoccum purpurascens</name>
    <dbReference type="NCBI Taxonomy" id="105696"/>
    <lineage>
        <taxon>Eukaryota</taxon>
        <taxon>Fungi</taxon>
        <taxon>Dikarya</taxon>
        <taxon>Ascomycota</taxon>
        <taxon>Pezizomycotina</taxon>
        <taxon>Dothideomycetes</taxon>
        <taxon>Pleosporomycetidae</taxon>
        <taxon>Pleosporales</taxon>
        <taxon>Pleosporineae</taxon>
        <taxon>Didymellaceae</taxon>
        <taxon>Epicoccum</taxon>
    </lineage>
</organism>
<dbReference type="InterPro" id="IPR052337">
    <property type="entry name" value="SAT4-like"/>
</dbReference>
<feature type="transmembrane region" description="Helical" evidence="7">
    <location>
        <begin position="96"/>
        <end position="117"/>
    </location>
</feature>
<evidence type="ECO:0000256" key="1">
    <source>
        <dbReference type="ARBA" id="ARBA00004141"/>
    </source>
</evidence>
<dbReference type="InterPro" id="IPR049326">
    <property type="entry name" value="Rhodopsin_dom_fungi"/>
</dbReference>
<feature type="region of interest" description="Disordered" evidence="6">
    <location>
        <begin position="315"/>
        <end position="371"/>
    </location>
</feature>
<reference evidence="9 10" key="1">
    <citation type="journal article" date="2017" name="Genome Announc.">
        <title>Genome sequence of the saprophytic ascomycete Epicoccum nigrum ICMP 19927 strain isolated from New Zealand.</title>
        <authorList>
            <person name="Fokin M."/>
            <person name="Fleetwood D."/>
            <person name="Weir B.S."/>
            <person name="Villas-Boas S.G."/>
        </authorList>
    </citation>
    <scope>NUCLEOTIDE SEQUENCE [LARGE SCALE GENOMIC DNA]</scope>
    <source>
        <strain evidence="9 10">ICMP 19927</strain>
    </source>
</reference>
<dbReference type="EMBL" id="KZ107850">
    <property type="protein sequence ID" value="OSS46999.1"/>
    <property type="molecule type" value="Genomic_DNA"/>
</dbReference>
<dbReference type="PANTHER" id="PTHR33048">
    <property type="entry name" value="PTH11-LIKE INTEGRAL MEMBRANE PROTEIN (AFU_ORTHOLOGUE AFUA_5G11245)"/>
    <property type="match status" value="1"/>
</dbReference>
<keyword evidence="3 7" id="KW-1133">Transmembrane helix</keyword>
<evidence type="ECO:0000256" key="2">
    <source>
        <dbReference type="ARBA" id="ARBA00022692"/>
    </source>
</evidence>
<dbReference type="OMA" id="DWAIWIL"/>
<evidence type="ECO:0000256" key="4">
    <source>
        <dbReference type="ARBA" id="ARBA00023136"/>
    </source>
</evidence>
<comment type="subcellular location">
    <subcellularLocation>
        <location evidence="1">Membrane</location>
        <topology evidence="1">Multi-pass membrane protein</topology>
    </subcellularLocation>
</comment>
<evidence type="ECO:0000313" key="10">
    <source>
        <dbReference type="Proteomes" id="UP000193240"/>
    </source>
</evidence>
<dbReference type="PANTHER" id="PTHR33048:SF47">
    <property type="entry name" value="INTEGRAL MEMBRANE PROTEIN-RELATED"/>
    <property type="match status" value="1"/>
</dbReference>
<dbReference type="Pfam" id="PF20684">
    <property type="entry name" value="Fung_rhodopsin"/>
    <property type="match status" value="1"/>
</dbReference>
<gene>
    <name evidence="9" type="ORF">B5807_08865</name>
</gene>
<evidence type="ECO:0000256" key="6">
    <source>
        <dbReference type="SAM" id="MobiDB-lite"/>
    </source>
</evidence>
<keyword evidence="10" id="KW-1185">Reference proteome</keyword>
<evidence type="ECO:0000256" key="5">
    <source>
        <dbReference type="ARBA" id="ARBA00038359"/>
    </source>
</evidence>
<feature type="domain" description="Rhodopsin" evidence="8">
    <location>
        <begin position="41"/>
        <end position="280"/>
    </location>
</feature>
<name>A0A1Y2LTU1_EPING</name>
<dbReference type="Proteomes" id="UP000193240">
    <property type="component" value="Unassembled WGS sequence"/>
</dbReference>
<keyword evidence="4 7" id="KW-0472">Membrane</keyword>
<evidence type="ECO:0000256" key="7">
    <source>
        <dbReference type="SAM" id="Phobius"/>
    </source>
</evidence>
<comment type="similarity">
    <text evidence="5">Belongs to the SAT4 family.</text>
</comment>
<evidence type="ECO:0000256" key="3">
    <source>
        <dbReference type="ARBA" id="ARBA00022989"/>
    </source>
</evidence>
<dbReference type="GO" id="GO:0016020">
    <property type="term" value="C:membrane"/>
    <property type="evidence" value="ECO:0007669"/>
    <property type="project" value="UniProtKB-SubCell"/>
</dbReference>
<evidence type="ECO:0000259" key="8">
    <source>
        <dbReference type="Pfam" id="PF20684"/>
    </source>
</evidence>
<feature type="transmembrane region" description="Helical" evidence="7">
    <location>
        <begin position="137"/>
        <end position="160"/>
    </location>
</feature>
<keyword evidence="2 7" id="KW-0812">Transmembrane</keyword>
<feature type="transmembrane region" description="Helical" evidence="7">
    <location>
        <begin position="56"/>
        <end position="76"/>
    </location>
</feature>
<protein>
    <recommendedName>
        <fullName evidence="8">Rhodopsin domain-containing protein</fullName>
    </recommendedName>
</protein>